<dbReference type="InterPro" id="IPR006162">
    <property type="entry name" value="Ppantetheine_attach_site"/>
</dbReference>
<dbReference type="InterPro" id="IPR036736">
    <property type="entry name" value="ACP-like_sf"/>
</dbReference>
<dbReference type="EMBL" id="JAECVU010000001">
    <property type="protein sequence ID" value="MBH8587761.1"/>
    <property type="molecule type" value="Genomic_DNA"/>
</dbReference>
<keyword evidence="1" id="KW-0596">Phosphopantetheine</keyword>
<evidence type="ECO:0000313" key="6">
    <source>
        <dbReference type="Proteomes" id="UP000641910"/>
    </source>
</evidence>
<protein>
    <recommendedName>
        <fullName evidence="4">Carrier domain-containing protein</fullName>
    </recommendedName>
</protein>
<keyword evidence="3" id="KW-0045">Antibiotic biosynthesis</keyword>
<evidence type="ECO:0000259" key="4">
    <source>
        <dbReference type="PROSITE" id="PS50075"/>
    </source>
</evidence>
<dbReference type="PANTHER" id="PTHR45527:SF14">
    <property type="entry name" value="PLIPASTATIN SYNTHASE SUBUNIT B"/>
    <property type="match status" value="1"/>
</dbReference>
<evidence type="ECO:0000256" key="1">
    <source>
        <dbReference type="ARBA" id="ARBA00022450"/>
    </source>
</evidence>
<keyword evidence="6" id="KW-1185">Reference proteome</keyword>
<sequence>MELGEIEAALCLHPSIQEAVVIGIDDGNQEEKRLAAYFVPKVGRNLELQELRSFLKQCLPDYMVPATFTKLEKVPLTTNGKIDYRALPSPEENKLAANANFVPPSTPEERILCEIWQKVIGVDQVGIHDNFFALGGDSIMIIQAVSLAKRSNLHLTPGQFFQYQTVSELVKIMGSTSQVKAQQEAVSGEVMFIPIQHRFF</sequence>
<dbReference type="PANTHER" id="PTHR45527">
    <property type="entry name" value="NONRIBOSOMAL PEPTIDE SYNTHETASE"/>
    <property type="match status" value="1"/>
</dbReference>
<dbReference type="Pfam" id="PF00550">
    <property type="entry name" value="PP-binding"/>
    <property type="match status" value="1"/>
</dbReference>
<dbReference type="InterPro" id="IPR045851">
    <property type="entry name" value="AMP-bd_C_sf"/>
</dbReference>
<dbReference type="SUPFAM" id="SSF47336">
    <property type="entry name" value="ACP-like"/>
    <property type="match status" value="1"/>
</dbReference>
<evidence type="ECO:0000256" key="3">
    <source>
        <dbReference type="ARBA" id="ARBA00023194"/>
    </source>
</evidence>
<dbReference type="InterPro" id="IPR009081">
    <property type="entry name" value="PP-bd_ACP"/>
</dbReference>
<evidence type="ECO:0000256" key="2">
    <source>
        <dbReference type="ARBA" id="ARBA00022553"/>
    </source>
</evidence>
<name>A0ABS0QES6_THEVU</name>
<comment type="caution">
    <text evidence="5">The sequence shown here is derived from an EMBL/GenBank/DDBJ whole genome shotgun (WGS) entry which is preliminary data.</text>
</comment>
<evidence type="ECO:0000313" key="5">
    <source>
        <dbReference type="EMBL" id="MBH8587761.1"/>
    </source>
</evidence>
<dbReference type="SUPFAM" id="SSF56801">
    <property type="entry name" value="Acetyl-CoA synthetase-like"/>
    <property type="match status" value="1"/>
</dbReference>
<accession>A0ABS0QES6</accession>
<dbReference type="Proteomes" id="UP000641910">
    <property type="component" value="Unassembled WGS sequence"/>
</dbReference>
<dbReference type="Gene3D" id="1.10.1200.10">
    <property type="entry name" value="ACP-like"/>
    <property type="match status" value="1"/>
</dbReference>
<keyword evidence="2" id="KW-0597">Phosphoprotein</keyword>
<reference evidence="5 6" key="1">
    <citation type="submission" date="2020-12" db="EMBL/GenBank/DDBJ databases">
        <title>WGS of Thermoactinomyces spp.</title>
        <authorList>
            <person name="Cheng K."/>
        </authorList>
    </citation>
    <scope>NUCLEOTIDE SEQUENCE [LARGE SCALE GENOMIC DNA]</scope>
    <source>
        <strain evidence="6">CICC 10650\ACCC 41061</strain>
    </source>
</reference>
<gene>
    <name evidence="5" type="ORF">I8U22_02865</name>
</gene>
<dbReference type="PROSITE" id="PS00012">
    <property type="entry name" value="PHOSPHOPANTETHEINE"/>
    <property type="match status" value="1"/>
</dbReference>
<dbReference type="Pfam" id="PF13193">
    <property type="entry name" value="AMP-binding_C"/>
    <property type="match status" value="1"/>
</dbReference>
<dbReference type="RefSeq" id="WP_170151206.1">
    <property type="nucleotide sequence ID" value="NZ_JACEIS010000004.1"/>
</dbReference>
<dbReference type="InterPro" id="IPR025110">
    <property type="entry name" value="AMP-bd_C"/>
</dbReference>
<feature type="domain" description="Carrier" evidence="4">
    <location>
        <begin position="103"/>
        <end position="177"/>
    </location>
</feature>
<dbReference type="Gene3D" id="3.30.300.30">
    <property type="match status" value="1"/>
</dbReference>
<organism evidence="5 6">
    <name type="scientific">Thermoactinomyces vulgaris</name>
    <dbReference type="NCBI Taxonomy" id="2026"/>
    <lineage>
        <taxon>Bacteria</taxon>
        <taxon>Bacillati</taxon>
        <taxon>Bacillota</taxon>
        <taxon>Bacilli</taxon>
        <taxon>Bacillales</taxon>
        <taxon>Thermoactinomycetaceae</taxon>
        <taxon>Thermoactinomyces</taxon>
    </lineage>
</organism>
<dbReference type="PROSITE" id="PS50075">
    <property type="entry name" value="CARRIER"/>
    <property type="match status" value="1"/>
</dbReference>
<proteinExistence type="predicted"/>